<keyword evidence="8" id="KW-0808">Transferase</keyword>
<dbReference type="Gene3D" id="3.30.450.20">
    <property type="entry name" value="PAS domain"/>
    <property type="match status" value="1"/>
</dbReference>
<dbReference type="InterPro" id="IPR036097">
    <property type="entry name" value="HisK_dim/P_sf"/>
</dbReference>
<evidence type="ECO:0000256" key="1">
    <source>
        <dbReference type="ARBA" id="ARBA00000085"/>
    </source>
</evidence>
<dbReference type="PROSITE" id="PS50110">
    <property type="entry name" value="RESPONSE_REGULATORY"/>
    <property type="match status" value="2"/>
</dbReference>
<dbReference type="SMART" id="SM00388">
    <property type="entry name" value="HisKA"/>
    <property type="match status" value="1"/>
</dbReference>
<dbReference type="InterPro" id="IPR035965">
    <property type="entry name" value="PAS-like_dom_sf"/>
</dbReference>
<dbReference type="SMART" id="SM00448">
    <property type="entry name" value="REC"/>
    <property type="match status" value="2"/>
</dbReference>
<evidence type="ECO:0000259" key="5">
    <source>
        <dbReference type="PROSITE" id="PS50109"/>
    </source>
</evidence>
<dbReference type="SUPFAM" id="SSF55785">
    <property type="entry name" value="PYP-like sensor domain (PAS domain)"/>
    <property type="match status" value="1"/>
</dbReference>
<organism evidence="8 9">
    <name type="scientific">Candidatus Sulfobium mesophilum</name>
    <dbReference type="NCBI Taxonomy" id="2016548"/>
    <lineage>
        <taxon>Bacteria</taxon>
        <taxon>Pseudomonadati</taxon>
        <taxon>Nitrospirota</taxon>
        <taxon>Nitrospiria</taxon>
        <taxon>Nitrospirales</taxon>
        <taxon>Nitrospiraceae</taxon>
        <taxon>Candidatus Sulfobium</taxon>
    </lineage>
</organism>
<dbReference type="InterPro" id="IPR003661">
    <property type="entry name" value="HisK_dim/P_dom"/>
</dbReference>
<dbReference type="SUPFAM" id="SSF55874">
    <property type="entry name" value="ATPase domain of HSP90 chaperone/DNA topoisomerase II/histidine kinase"/>
    <property type="match status" value="1"/>
</dbReference>
<name>A0A2U3QE70_9BACT</name>
<dbReference type="InterPro" id="IPR011006">
    <property type="entry name" value="CheY-like_superfamily"/>
</dbReference>
<proteinExistence type="predicted"/>
<keyword evidence="9" id="KW-1185">Reference proteome</keyword>
<dbReference type="CDD" id="cd00082">
    <property type="entry name" value="HisKA"/>
    <property type="match status" value="1"/>
</dbReference>
<evidence type="ECO:0000256" key="3">
    <source>
        <dbReference type="ARBA" id="ARBA00022553"/>
    </source>
</evidence>
<feature type="domain" description="Response regulatory" evidence="6">
    <location>
        <begin position="512"/>
        <end position="628"/>
    </location>
</feature>
<dbReference type="InterPro" id="IPR005467">
    <property type="entry name" value="His_kinase_dom"/>
</dbReference>
<comment type="catalytic activity">
    <reaction evidence="1">
        <text>ATP + protein L-histidine = ADP + protein N-phospho-L-histidine.</text>
        <dbReference type="EC" id="2.7.13.3"/>
    </reaction>
</comment>
<dbReference type="InterPro" id="IPR000700">
    <property type="entry name" value="PAS-assoc_C"/>
</dbReference>
<keyword evidence="3 4" id="KW-0597">Phosphoprotein</keyword>
<dbReference type="Gene3D" id="3.30.565.10">
    <property type="entry name" value="Histidine kinase-like ATPase, C-terminal domain"/>
    <property type="match status" value="1"/>
</dbReference>
<dbReference type="SMART" id="SM00387">
    <property type="entry name" value="HATPase_c"/>
    <property type="match status" value="1"/>
</dbReference>
<dbReference type="Pfam" id="PF08448">
    <property type="entry name" value="PAS_4"/>
    <property type="match status" value="1"/>
</dbReference>
<reference evidence="9" key="1">
    <citation type="submission" date="2018-03" db="EMBL/GenBank/DDBJ databases">
        <authorList>
            <person name="Zecchin S."/>
        </authorList>
    </citation>
    <scope>NUCLEOTIDE SEQUENCE [LARGE SCALE GENOMIC DNA]</scope>
</reference>
<evidence type="ECO:0000256" key="4">
    <source>
        <dbReference type="PROSITE-ProRule" id="PRU00169"/>
    </source>
</evidence>
<dbReference type="CDD" id="cd17534">
    <property type="entry name" value="REC_DC-like"/>
    <property type="match status" value="1"/>
</dbReference>
<evidence type="ECO:0000256" key="2">
    <source>
        <dbReference type="ARBA" id="ARBA00012438"/>
    </source>
</evidence>
<dbReference type="AlphaFoldDB" id="A0A2U3QE70"/>
<dbReference type="Pfam" id="PF00512">
    <property type="entry name" value="HisKA"/>
    <property type="match status" value="1"/>
</dbReference>
<dbReference type="PANTHER" id="PTHR43065:SF42">
    <property type="entry name" value="TWO-COMPONENT SENSOR PPRA"/>
    <property type="match status" value="1"/>
</dbReference>
<protein>
    <recommendedName>
        <fullName evidence="2">histidine kinase</fullName>
        <ecNumber evidence="2">2.7.13.3</ecNumber>
    </recommendedName>
</protein>
<feature type="domain" description="Histidine kinase" evidence="5">
    <location>
        <begin position="270"/>
        <end position="492"/>
    </location>
</feature>
<dbReference type="SUPFAM" id="SSF52172">
    <property type="entry name" value="CheY-like"/>
    <property type="match status" value="2"/>
</dbReference>
<dbReference type="GO" id="GO:0000155">
    <property type="term" value="F:phosphorelay sensor kinase activity"/>
    <property type="evidence" value="ECO:0007669"/>
    <property type="project" value="InterPro"/>
</dbReference>
<sequence>MEKIRILVVEDEAIIARDLQKRLHSQGYIVTSAVSTGEDAILKAKTDAPDLVLMDIVLLGEIDGIEAAGRIRALSDIPVVYVTAYADEKILERAKITEPYGYILKPFDDRELRSVIEMALYKSSTEKQMRKTNEFLSTVIESLSHPFYVVNADDYTVAMANSAANFAELNGKSTCHALTHHSDSPCSGNEHPCTMMEIRRTGKPVSQEHIHYDNFGRARTYEIRGYPIFDKAGHVVQIIEYTQDITDKKMLESQFRQSQKMESVGRLAGGVAHDFNNLLTAILGYSELALAALPEGHPLRRYIGTIAEAGNKAEALVRQLLAFSRKQILEIKTININDVIEDIKNIMQLVIGEDLILELNLSPSVKNVRADAGQIEQLLMNLAVNAKDAMPCGGRLTVETENVELGEEYARSHTGVTPGSYVMLAVTDTGTGMSREVQEKIFEPFFTTKGSRGTGLGLATVYGIVKQHNGSIYVYSEENVGTTFKVYLPSTGDVTEAREKEGKILDLRGAETVLVVDDEPSIRKIVIDTLEPLGYRVIEASFGEEALQRSSMTGDKIDMLLTDVIMPDINGPELAERIKETRPAIKVLFMSGYTAETIEHHGVAEMRKRFLQKPLTPKKLMEKIREVLDKGQ</sequence>
<evidence type="ECO:0000313" key="9">
    <source>
        <dbReference type="Proteomes" id="UP000245125"/>
    </source>
</evidence>
<feature type="modified residue" description="4-aspartylphosphate" evidence="4">
    <location>
        <position position="563"/>
    </location>
</feature>
<dbReference type="PROSITE" id="PS50113">
    <property type="entry name" value="PAC"/>
    <property type="match status" value="1"/>
</dbReference>
<dbReference type="Gene3D" id="1.10.287.130">
    <property type="match status" value="1"/>
</dbReference>
<dbReference type="SUPFAM" id="SSF47384">
    <property type="entry name" value="Homodimeric domain of signal transducing histidine kinase"/>
    <property type="match status" value="1"/>
</dbReference>
<gene>
    <name evidence="8" type="ORF">NBG4_110034</name>
</gene>
<dbReference type="EMBL" id="OUUY01000013">
    <property type="protein sequence ID" value="SPP99731.1"/>
    <property type="molecule type" value="Genomic_DNA"/>
</dbReference>
<dbReference type="PRINTS" id="PR00344">
    <property type="entry name" value="BCTRLSENSOR"/>
</dbReference>
<evidence type="ECO:0000259" key="6">
    <source>
        <dbReference type="PROSITE" id="PS50110"/>
    </source>
</evidence>
<dbReference type="EC" id="2.7.13.3" evidence="2"/>
<feature type="domain" description="PAC" evidence="7">
    <location>
        <begin position="205"/>
        <end position="257"/>
    </location>
</feature>
<dbReference type="OrthoDB" id="5287556at2"/>
<keyword evidence="8" id="KW-0418">Kinase</keyword>
<evidence type="ECO:0000313" key="8">
    <source>
        <dbReference type="EMBL" id="SPP99731.1"/>
    </source>
</evidence>
<dbReference type="Gene3D" id="3.40.50.2300">
    <property type="match status" value="2"/>
</dbReference>
<accession>A0A2U3QE70</accession>
<evidence type="ECO:0000259" key="7">
    <source>
        <dbReference type="PROSITE" id="PS50113"/>
    </source>
</evidence>
<feature type="modified residue" description="4-aspartylphosphate" evidence="4">
    <location>
        <position position="55"/>
    </location>
</feature>
<dbReference type="InterPro" id="IPR004358">
    <property type="entry name" value="Sig_transdc_His_kin-like_C"/>
</dbReference>
<dbReference type="Proteomes" id="UP000245125">
    <property type="component" value="Unassembled WGS sequence"/>
</dbReference>
<dbReference type="InterPro" id="IPR013656">
    <property type="entry name" value="PAS_4"/>
</dbReference>
<dbReference type="PROSITE" id="PS50109">
    <property type="entry name" value="HIS_KIN"/>
    <property type="match status" value="1"/>
</dbReference>
<dbReference type="InterPro" id="IPR036890">
    <property type="entry name" value="HATPase_C_sf"/>
</dbReference>
<dbReference type="InterPro" id="IPR001789">
    <property type="entry name" value="Sig_transdc_resp-reg_receiver"/>
</dbReference>
<dbReference type="InterPro" id="IPR003594">
    <property type="entry name" value="HATPase_dom"/>
</dbReference>
<dbReference type="Pfam" id="PF02518">
    <property type="entry name" value="HATPase_c"/>
    <property type="match status" value="1"/>
</dbReference>
<dbReference type="Pfam" id="PF00072">
    <property type="entry name" value="Response_reg"/>
    <property type="match status" value="2"/>
</dbReference>
<feature type="domain" description="Response regulatory" evidence="6">
    <location>
        <begin position="5"/>
        <end position="120"/>
    </location>
</feature>
<dbReference type="PANTHER" id="PTHR43065">
    <property type="entry name" value="SENSOR HISTIDINE KINASE"/>
    <property type="match status" value="1"/>
</dbReference>